<dbReference type="PROSITE" id="PS50867">
    <property type="entry name" value="PRE_SET"/>
    <property type="match status" value="1"/>
</dbReference>
<evidence type="ECO:0000259" key="12">
    <source>
        <dbReference type="PROSITE" id="PS50868"/>
    </source>
</evidence>
<dbReference type="PROSITE" id="PS50868">
    <property type="entry name" value="POST_SET"/>
    <property type="match status" value="1"/>
</dbReference>
<dbReference type="PROSITE" id="PS51575">
    <property type="entry name" value="SAM_MT43_SUVAR39_2"/>
    <property type="match status" value="1"/>
</dbReference>
<feature type="domain" description="YDG" evidence="13">
    <location>
        <begin position="251"/>
        <end position="399"/>
    </location>
</feature>
<dbReference type="InterPro" id="IPR025794">
    <property type="entry name" value="H3-K9-MeTrfase_plant"/>
</dbReference>
<dbReference type="Gene3D" id="2.30.280.10">
    <property type="entry name" value="SRA-YDG"/>
    <property type="match status" value="1"/>
</dbReference>
<evidence type="ECO:0000256" key="7">
    <source>
        <dbReference type="ARBA" id="ARBA00023242"/>
    </source>
</evidence>
<dbReference type="InterPro" id="IPR003105">
    <property type="entry name" value="SRA_YDG"/>
</dbReference>
<feature type="compositionally biased region" description="Polar residues" evidence="9">
    <location>
        <begin position="60"/>
        <end position="80"/>
    </location>
</feature>
<dbReference type="OrthoDB" id="5792673at2759"/>
<keyword evidence="6" id="KW-0156">Chromatin regulator</keyword>
<dbReference type="Proteomes" id="UP000325577">
    <property type="component" value="Linkage Group LG9"/>
</dbReference>
<dbReference type="InterPro" id="IPR015947">
    <property type="entry name" value="PUA-like_sf"/>
</dbReference>
<evidence type="ECO:0000256" key="3">
    <source>
        <dbReference type="ARBA" id="ARBA00022603"/>
    </source>
</evidence>
<evidence type="ECO:0000256" key="2">
    <source>
        <dbReference type="ARBA" id="ARBA00022454"/>
    </source>
</evidence>
<dbReference type="AlphaFoldDB" id="A0A5J4ZBI9"/>
<evidence type="ECO:0000256" key="1">
    <source>
        <dbReference type="ARBA" id="ARBA00004286"/>
    </source>
</evidence>
<dbReference type="SMART" id="SM00508">
    <property type="entry name" value="PostSET"/>
    <property type="match status" value="1"/>
</dbReference>
<evidence type="ECO:0000313" key="15">
    <source>
        <dbReference type="Proteomes" id="UP000325577"/>
    </source>
</evidence>
<dbReference type="SUPFAM" id="SSF88697">
    <property type="entry name" value="PUA domain-like"/>
    <property type="match status" value="1"/>
</dbReference>
<feature type="region of interest" description="Disordered" evidence="9">
    <location>
        <begin position="56"/>
        <end position="106"/>
    </location>
</feature>
<evidence type="ECO:0000256" key="6">
    <source>
        <dbReference type="ARBA" id="ARBA00022853"/>
    </source>
</evidence>
<comment type="subcellular location">
    <subcellularLocation>
        <location evidence="1">Chromosome</location>
    </subcellularLocation>
    <subcellularLocation>
        <location evidence="8">Nucleus</location>
    </subcellularLocation>
</comment>
<dbReference type="SUPFAM" id="SSF82199">
    <property type="entry name" value="SET domain"/>
    <property type="match status" value="1"/>
</dbReference>
<reference evidence="14 15" key="1">
    <citation type="submission" date="2019-09" db="EMBL/GenBank/DDBJ databases">
        <title>A chromosome-level genome assembly of the Chinese tupelo Nyssa sinensis.</title>
        <authorList>
            <person name="Yang X."/>
            <person name="Kang M."/>
            <person name="Yang Y."/>
            <person name="Xiong H."/>
            <person name="Wang M."/>
            <person name="Zhang Z."/>
            <person name="Wang Z."/>
            <person name="Wu H."/>
            <person name="Ma T."/>
            <person name="Liu J."/>
            <person name="Xi Z."/>
        </authorList>
    </citation>
    <scope>NUCLEOTIDE SEQUENCE [LARGE SCALE GENOMIC DNA]</scope>
    <source>
        <strain evidence="14">J267</strain>
        <tissue evidence="14">Leaf</tissue>
    </source>
</reference>
<feature type="region of interest" description="Disordered" evidence="9">
    <location>
        <begin position="140"/>
        <end position="163"/>
    </location>
</feature>
<keyword evidence="2" id="KW-0158">Chromosome</keyword>
<sequence length="719" mass="80031">MERAVPPTFVDKSRVLDVKPLRSLVPVFPSPPQAPPFICSPPFGPFPPGFSPFYPFSSPDQNQQSARAGSTNQGGFTFSQPTRTPPGPIPAPIRSYRTPKPVAKPNGDTVLSMETSREDMPFVKQSADIGGLEMNEGFIDSQRRAAPHLRRSKSSQKKSKRNQDAAFLLSIDGDKGSFKNFIIGCSSFQQDDGNREMVNYVLMTFDALRRRLSQVEDAKEAPTGVIKRADLKSGNILMSKGLRTNMRKRIGVVPGIEIGDIFFFRMEMCLVGLHSQSMAGIDYMIDKSDLEEEPLAVSIVSSGGYDDDAEDRDVLIYSGQGGNINRKDKQVADQKLERGNLALERSLRRANEVRVVRGIKDVVNPSSKVYVYDGLYIIQESWIEKGKSGCNIFKYKLVRTPGQPGAFAHWKSIQKWKEGFLSRAGLIIPDLTSGSESIPVSLVNDIDDEKGPAHFTYFPTLRYSKSFNIMQPSYGCNCHKACLPGDLNCSCIRKNGGDFPYVANNILVSRKSLVYECGPTCPCFPDCKNRVSQIGLKVHLEVFKTADRGWGLRSWDPIRAGSFICEYGGEALDGVKVKQDGDEGDSDEYVFDTTRIYENSLKWNYEPGLLDEGSSVDANEDYKIPSPLIISAKNVGNVARFMNHSCSPNVFWQPVLYEHNSESFLHVAFFAIKHIPPMMELTYDYGISQSEKYEAQSNNAPLKKKECLCGSSKCRGYFG</sequence>
<keyword evidence="7 8" id="KW-0539">Nucleus</keyword>
<keyword evidence="4" id="KW-0808">Transferase</keyword>
<dbReference type="GO" id="GO:0003690">
    <property type="term" value="F:double-stranded DNA binding"/>
    <property type="evidence" value="ECO:0007669"/>
    <property type="project" value="TreeGrafter"/>
</dbReference>
<dbReference type="SMART" id="SM00466">
    <property type="entry name" value="SRA"/>
    <property type="match status" value="1"/>
</dbReference>
<evidence type="ECO:0000256" key="4">
    <source>
        <dbReference type="ARBA" id="ARBA00022679"/>
    </source>
</evidence>
<keyword evidence="3" id="KW-0489">Methyltransferase</keyword>
<dbReference type="InterPro" id="IPR036987">
    <property type="entry name" value="SRA-YDG_sf"/>
</dbReference>
<dbReference type="InterPro" id="IPR007728">
    <property type="entry name" value="Pre-SET_dom"/>
</dbReference>
<organism evidence="14 15">
    <name type="scientific">Nyssa sinensis</name>
    <dbReference type="NCBI Taxonomy" id="561372"/>
    <lineage>
        <taxon>Eukaryota</taxon>
        <taxon>Viridiplantae</taxon>
        <taxon>Streptophyta</taxon>
        <taxon>Embryophyta</taxon>
        <taxon>Tracheophyta</taxon>
        <taxon>Spermatophyta</taxon>
        <taxon>Magnoliopsida</taxon>
        <taxon>eudicotyledons</taxon>
        <taxon>Gunneridae</taxon>
        <taxon>Pentapetalae</taxon>
        <taxon>asterids</taxon>
        <taxon>Cornales</taxon>
        <taxon>Nyssaceae</taxon>
        <taxon>Nyssa</taxon>
    </lineage>
</organism>
<dbReference type="InterPro" id="IPR051357">
    <property type="entry name" value="H3K9_HMTase_SUVAR3-9"/>
</dbReference>
<evidence type="ECO:0000256" key="5">
    <source>
        <dbReference type="ARBA" id="ARBA00022691"/>
    </source>
</evidence>
<dbReference type="FunFam" id="2.30.280.10:FF:000003">
    <property type="entry name" value="Histone-lysine N-methyltransferase, H3 lysine-9 specific SUVH5"/>
    <property type="match status" value="1"/>
</dbReference>
<evidence type="ECO:0000256" key="9">
    <source>
        <dbReference type="SAM" id="MobiDB-lite"/>
    </source>
</evidence>
<dbReference type="PROSITE" id="PS50280">
    <property type="entry name" value="SET"/>
    <property type="match status" value="1"/>
</dbReference>
<feature type="compositionally biased region" description="Basic residues" evidence="9">
    <location>
        <begin position="145"/>
        <end position="160"/>
    </location>
</feature>
<dbReference type="GO" id="GO:0042054">
    <property type="term" value="F:histone methyltransferase activity"/>
    <property type="evidence" value="ECO:0007669"/>
    <property type="project" value="InterPro"/>
</dbReference>
<dbReference type="SMART" id="SM00317">
    <property type="entry name" value="SET"/>
    <property type="match status" value="1"/>
</dbReference>
<protein>
    <recommendedName>
        <fullName evidence="16">Histone-lysine N-methyltransferase</fullName>
    </recommendedName>
</protein>
<dbReference type="InterPro" id="IPR001214">
    <property type="entry name" value="SET_dom"/>
</dbReference>
<dbReference type="GO" id="GO:0008270">
    <property type="term" value="F:zinc ion binding"/>
    <property type="evidence" value="ECO:0007669"/>
    <property type="project" value="InterPro"/>
</dbReference>
<dbReference type="Pfam" id="PF02182">
    <property type="entry name" value="SAD_SRA"/>
    <property type="match status" value="1"/>
</dbReference>
<feature type="domain" description="Post-SET" evidence="12">
    <location>
        <begin position="703"/>
        <end position="719"/>
    </location>
</feature>
<accession>A0A5J4ZBI9</accession>
<dbReference type="SMART" id="SM00468">
    <property type="entry name" value="PreSET"/>
    <property type="match status" value="1"/>
</dbReference>
<dbReference type="GO" id="GO:0005634">
    <property type="term" value="C:nucleus"/>
    <property type="evidence" value="ECO:0007669"/>
    <property type="project" value="UniProtKB-SubCell"/>
</dbReference>
<dbReference type="GO" id="GO:0005694">
    <property type="term" value="C:chromosome"/>
    <property type="evidence" value="ECO:0007669"/>
    <property type="project" value="UniProtKB-SubCell"/>
</dbReference>
<keyword evidence="15" id="KW-1185">Reference proteome</keyword>
<dbReference type="Pfam" id="PF05033">
    <property type="entry name" value="Pre-SET"/>
    <property type="match status" value="1"/>
</dbReference>
<keyword evidence="5" id="KW-0949">S-adenosyl-L-methionine</keyword>
<evidence type="ECO:0000256" key="8">
    <source>
        <dbReference type="PROSITE-ProRule" id="PRU00358"/>
    </source>
</evidence>
<feature type="domain" description="Pre-SET" evidence="11">
    <location>
        <begin position="474"/>
        <end position="535"/>
    </location>
</feature>
<evidence type="ECO:0000259" key="13">
    <source>
        <dbReference type="PROSITE" id="PS51015"/>
    </source>
</evidence>
<dbReference type="PANTHER" id="PTHR45660">
    <property type="entry name" value="HISTONE-LYSINE N-METHYLTRANSFERASE SETMAR"/>
    <property type="match status" value="1"/>
</dbReference>
<dbReference type="EMBL" id="CM018052">
    <property type="protein sequence ID" value="KAA8514727.1"/>
    <property type="molecule type" value="Genomic_DNA"/>
</dbReference>
<dbReference type="InterPro" id="IPR003616">
    <property type="entry name" value="Post-SET_dom"/>
</dbReference>
<gene>
    <name evidence="14" type="ORF">F0562_017906</name>
</gene>
<evidence type="ECO:0000259" key="11">
    <source>
        <dbReference type="PROSITE" id="PS50867"/>
    </source>
</evidence>
<evidence type="ECO:0000313" key="14">
    <source>
        <dbReference type="EMBL" id="KAA8514727.1"/>
    </source>
</evidence>
<evidence type="ECO:0008006" key="16">
    <source>
        <dbReference type="Google" id="ProtNLM"/>
    </source>
</evidence>
<dbReference type="Pfam" id="PF00856">
    <property type="entry name" value="SET"/>
    <property type="match status" value="1"/>
</dbReference>
<evidence type="ECO:0000259" key="10">
    <source>
        <dbReference type="PROSITE" id="PS50280"/>
    </source>
</evidence>
<name>A0A5J4ZBI9_9ASTE</name>
<feature type="domain" description="SET" evidence="10">
    <location>
        <begin position="538"/>
        <end position="686"/>
    </location>
</feature>
<dbReference type="GO" id="GO:0032259">
    <property type="term" value="P:methylation"/>
    <property type="evidence" value="ECO:0007669"/>
    <property type="project" value="UniProtKB-KW"/>
</dbReference>
<dbReference type="PROSITE" id="PS51015">
    <property type="entry name" value="YDG"/>
    <property type="match status" value="1"/>
</dbReference>
<dbReference type="InterPro" id="IPR046341">
    <property type="entry name" value="SET_dom_sf"/>
</dbReference>
<dbReference type="Gene3D" id="2.170.270.10">
    <property type="entry name" value="SET domain"/>
    <property type="match status" value="1"/>
</dbReference>
<proteinExistence type="predicted"/>
<dbReference type="PANTHER" id="PTHR45660:SF73">
    <property type="entry name" value="HISTONE-LYSINE N-METHYLTRANSFERASE, H3 LYSINE-9 SPECIFIC SUVH1"/>
    <property type="match status" value="1"/>
</dbReference>